<name>A0A448WNV0_9PLAT</name>
<accession>A0A448WNV0</accession>
<sequence length="192" mass="21474">VRSRHRANQRRGYPKKLGGADERTVIKASLCFRSTNQMLKLVWKQSKLKAEKVIKTYASIDSLRQYFDVEPGDALTRVIASFNPLTVSKEIYSELYGPVMICFSLVAVLLFEMKMSELKLQEGTLMGSAILTSLGYWIGVSFLFASLAYITSVNLQIVQFLTLFVTITPGIVSFQQDLTISQVHVGPTSILP</sequence>
<dbReference type="Proteomes" id="UP000784294">
    <property type="component" value="Unassembled WGS sequence"/>
</dbReference>
<organism evidence="2 3">
    <name type="scientific">Protopolystoma xenopodis</name>
    <dbReference type="NCBI Taxonomy" id="117903"/>
    <lineage>
        <taxon>Eukaryota</taxon>
        <taxon>Metazoa</taxon>
        <taxon>Spiralia</taxon>
        <taxon>Lophotrochozoa</taxon>
        <taxon>Platyhelminthes</taxon>
        <taxon>Monogenea</taxon>
        <taxon>Polyopisthocotylea</taxon>
        <taxon>Polystomatidea</taxon>
        <taxon>Polystomatidae</taxon>
        <taxon>Protopolystoma</taxon>
    </lineage>
</organism>
<protein>
    <submittedName>
        <fullName evidence="2">Uncharacterized protein</fullName>
    </submittedName>
</protein>
<reference evidence="2" key="1">
    <citation type="submission" date="2018-11" db="EMBL/GenBank/DDBJ databases">
        <authorList>
            <consortium name="Pathogen Informatics"/>
        </authorList>
    </citation>
    <scope>NUCLEOTIDE SEQUENCE</scope>
</reference>
<feature type="transmembrane region" description="Helical" evidence="1">
    <location>
        <begin position="156"/>
        <end position="174"/>
    </location>
</feature>
<dbReference type="OrthoDB" id="10256463at2759"/>
<keyword evidence="1" id="KW-0812">Transmembrane</keyword>
<feature type="transmembrane region" description="Helical" evidence="1">
    <location>
        <begin position="125"/>
        <end position="150"/>
    </location>
</feature>
<comment type="caution">
    <text evidence="2">The sequence shown here is derived from an EMBL/GenBank/DDBJ whole genome shotgun (WGS) entry which is preliminary data.</text>
</comment>
<feature type="non-terminal residue" evidence="2">
    <location>
        <position position="1"/>
    </location>
</feature>
<dbReference type="AlphaFoldDB" id="A0A448WNV0"/>
<proteinExistence type="predicted"/>
<evidence type="ECO:0000313" key="2">
    <source>
        <dbReference type="EMBL" id="VEL16408.1"/>
    </source>
</evidence>
<keyword evidence="3" id="KW-1185">Reference proteome</keyword>
<evidence type="ECO:0000313" key="3">
    <source>
        <dbReference type="Proteomes" id="UP000784294"/>
    </source>
</evidence>
<evidence type="ECO:0000256" key="1">
    <source>
        <dbReference type="SAM" id="Phobius"/>
    </source>
</evidence>
<feature type="transmembrane region" description="Helical" evidence="1">
    <location>
        <begin position="95"/>
        <end position="113"/>
    </location>
</feature>
<dbReference type="EMBL" id="CAAALY010028335">
    <property type="protein sequence ID" value="VEL16408.1"/>
    <property type="molecule type" value="Genomic_DNA"/>
</dbReference>
<keyword evidence="1" id="KW-1133">Transmembrane helix</keyword>
<keyword evidence="1" id="KW-0472">Membrane</keyword>
<gene>
    <name evidence="2" type="ORF">PXEA_LOCUS9848</name>
</gene>